<dbReference type="AlphaFoldDB" id="A0A096CKV9"/>
<sequence>MKKLKFLMIALVAMMGVQSATAQSARPKSYVKISKEQLEALYNEVEANYDAINDKLGKAKSKEKDAKRAYDEAKDNTKALKQQLKEAKAKKKEVKKAWKLRKKLHKLAN</sequence>
<gene>
    <name evidence="3" type="ORF">HMPREF0647_00535</name>
</gene>
<feature type="coiled-coil region" evidence="1">
    <location>
        <begin position="35"/>
        <end position="97"/>
    </location>
</feature>
<dbReference type="RefSeq" id="WP_036861556.1">
    <property type="nucleotide sequence ID" value="NZ_JRNQ01000002.1"/>
</dbReference>
<proteinExistence type="predicted"/>
<evidence type="ECO:0000256" key="2">
    <source>
        <dbReference type="SAM" id="SignalP"/>
    </source>
</evidence>
<feature type="signal peptide" evidence="2">
    <location>
        <begin position="1"/>
        <end position="22"/>
    </location>
</feature>
<protein>
    <recommendedName>
        <fullName evidence="5">Adhesion protein FadA</fullName>
    </recommendedName>
</protein>
<dbReference type="Proteomes" id="UP000029525">
    <property type="component" value="Unassembled WGS sequence"/>
</dbReference>
<reference evidence="3 4" key="1">
    <citation type="submission" date="2014-07" db="EMBL/GenBank/DDBJ databases">
        <authorList>
            <person name="McCorrison J."/>
            <person name="Sanka R."/>
            <person name="Torralba M."/>
            <person name="Gillis M."/>
            <person name="Haft D.H."/>
            <person name="Methe B."/>
            <person name="Sutton G."/>
            <person name="Nelson K.E."/>
        </authorList>
    </citation>
    <scope>NUCLEOTIDE SEQUENCE [LARGE SCALE GENOMIC DNA]</scope>
    <source>
        <strain evidence="3 4">DNF00320</strain>
    </source>
</reference>
<evidence type="ECO:0000313" key="3">
    <source>
        <dbReference type="EMBL" id="KGF45924.1"/>
    </source>
</evidence>
<accession>A0A096CKV9</accession>
<feature type="chain" id="PRO_5001918711" description="Adhesion protein FadA" evidence="2">
    <location>
        <begin position="23"/>
        <end position="109"/>
    </location>
</feature>
<keyword evidence="1" id="KW-0175">Coiled coil</keyword>
<evidence type="ECO:0008006" key="5">
    <source>
        <dbReference type="Google" id="ProtNLM"/>
    </source>
</evidence>
<comment type="caution">
    <text evidence="3">The sequence shown here is derived from an EMBL/GenBank/DDBJ whole genome shotgun (WGS) entry which is preliminary data.</text>
</comment>
<evidence type="ECO:0000256" key="1">
    <source>
        <dbReference type="SAM" id="Coils"/>
    </source>
</evidence>
<dbReference type="EMBL" id="JRNQ01000002">
    <property type="protein sequence ID" value="KGF45924.1"/>
    <property type="molecule type" value="Genomic_DNA"/>
</dbReference>
<name>A0A096CKV9_9BACT</name>
<evidence type="ECO:0000313" key="4">
    <source>
        <dbReference type="Proteomes" id="UP000029525"/>
    </source>
</evidence>
<organism evidence="3 4">
    <name type="scientific">Prevotella bivia DNF00320</name>
    <dbReference type="NCBI Taxonomy" id="1401068"/>
    <lineage>
        <taxon>Bacteria</taxon>
        <taxon>Pseudomonadati</taxon>
        <taxon>Bacteroidota</taxon>
        <taxon>Bacteroidia</taxon>
        <taxon>Bacteroidales</taxon>
        <taxon>Prevotellaceae</taxon>
        <taxon>Prevotella</taxon>
    </lineage>
</organism>
<keyword evidence="2" id="KW-0732">Signal</keyword>